<reference evidence="1 2" key="1">
    <citation type="journal article" date="2020" name="Nature">
        <title>Six reference-quality genomes reveal evolution of bat adaptations.</title>
        <authorList>
            <person name="Jebb D."/>
            <person name="Huang Z."/>
            <person name="Pippel M."/>
            <person name="Hughes G.M."/>
            <person name="Lavrichenko K."/>
            <person name="Devanna P."/>
            <person name="Winkler S."/>
            <person name="Jermiin L.S."/>
            <person name="Skirmuntt E.C."/>
            <person name="Katzourakis A."/>
            <person name="Burkitt-Gray L."/>
            <person name="Ray D.A."/>
            <person name="Sullivan K.A.M."/>
            <person name="Roscito J.G."/>
            <person name="Kirilenko B.M."/>
            <person name="Davalos L.M."/>
            <person name="Corthals A.P."/>
            <person name="Power M.L."/>
            <person name="Jones G."/>
            <person name="Ransome R.D."/>
            <person name="Dechmann D.K.N."/>
            <person name="Locatelli A.G."/>
            <person name="Puechmaille S.J."/>
            <person name="Fedrigo O."/>
            <person name="Jarvis E.D."/>
            <person name="Hiller M."/>
            <person name="Vernes S.C."/>
            <person name="Myers E.W."/>
            <person name="Teeling E.C."/>
        </authorList>
    </citation>
    <scope>NUCLEOTIDE SEQUENCE [LARGE SCALE GENOMIC DNA]</scope>
    <source>
        <strain evidence="1">MRouAeg1</strain>
        <tissue evidence="1">Muscle</tissue>
    </source>
</reference>
<dbReference type="Proteomes" id="UP000593571">
    <property type="component" value="Unassembled WGS sequence"/>
</dbReference>
<gene>
    <name evidence="1" type="ORF">HJG63_007881</name>
</gene>
<comment type="caution">
    <text evidence="1">The sequence shown here is derived from an EMBL/GenBank/DDBJ whole genome shotgun (WGS) entry which is preliminary data.</text>
</comment>
<evidence type="ECO:0000313" key="2">
    <source>
        <dbReference type="Proteomes" id="UP000593571"/>
    </source>
</evidence>
<proteinExistence type="predicted"/>
<evidence type="ECO:0000313" key="1">
    <source>
        <dbReference type="EMBL" id="KAF6506024.1"/>
    </source>
</evidence>
<protein>
    <submittedName>
        <fullName evidence="1">Uncharacterized protein</fullName>
    </submittedName>
</protein>
<keyword evidence="2" id="KW-1185">Reference proteome</keyword>
<dbReference type="EMBL" id="JACASE010000001">
    <property type="protein sequence ID" value="KAF6506024.1"/>
    <property type="molecule type" value="Genomic_DNA"/>
</dbReference>
<organism evidence="1 2">
    <name type="scientific">Rousettus aegyptiacus</name>
    <name type="common">Egyptian fruit bat</name>
    <name type="synonym">Pteropus aegyptiacus</name>
    <dbReference type="NCBI Taxonomy" id="9407"/>
    <lineage>
        <taxon>Eukaryota</taxon>
        <taxon>Metazoa</taxon>
        <taxon>Chordata</taxon>
        <taxon>Craniata</taxon>
        <taxon>Vertebrata</taxon>
        <taxon>Euteleostomi</taxon>
        <taxon>Mammalia</taxon>
        <taxon>Eutheria</taxon>
        <taxon>Laurasiatheria</taxon>
        <taxon>Chiroptera</taxon>
        <taxon>Yinpterochiroptera</taxon>
        <taxon>Pteropodoidea</taxon>
        <taxon>Pteropodidae</taxon>
        <taxon>Rousettinae</taxon>
        <taxon>Rousettus</taxon>
    </lineage>
</organism>
<sequence length="142" mass="15925">MEFLTDEQSGWPVGGICHLGNNQVNEALGLHLTRYGAFIWGQWTPCCPFWTLKFTQVISQGQTEAWLRYCLLTPFLLSSNSLLNPLSPPLTHHSLSVFPLSSNLMHHLPCLVFSFIFSYLSPLQQKSALEADSLISPLSPCF</sequence>
<dbReference type="AlphaFoldDB" id="A0A7J8KB18"/>
<name>A0A7J8KB18_ROUAE</name>
<accession>A0A7J8KB18</accession>